<evidence type="ECO:0000313" key="3">
    <source>
        <dbReference type="EMBL" id="SDH01906.1"/>
    </source>
</evidence>
<accession>A0A1G7Z069</accession>
<dbReference type="Proteomes" id="UP000198923">
    <property type="component" value="Unassembled WGS sequence"/>
</dbReference>
<dbReference type="Gene3D" id="3.40.50.1980">
    <property type="entry name" value="Nitrogenase molybdenum iron protein domain"/>
    <property type="match status" value="1"/>
</dbReference>
<evidence type="ECO:0000256" key="1">
    <source>
        <dbReference type="ARBA" id="ARBA00022448"/>
    </source>
</evidence>
<sequence length="141" mass="15515">MAAYDKAAADFRTRHAASLRNARVGILAYYDPELSLVHDPVKLLPPQVFTDLGGQLATIKGRSGTDKVSLENLDLLDDLDAIFLLAPKADIGGLDSNKLWRRVPAVSRSRVVVADERTYYGSIYSATELVTQFDKLFSTLT</sequence>
<evidence type="ECO:0000256" key="2">
    <source>
        <dbReference type="ARBA" id="ARBA00022729"/>
    </source>
</evidence>
<evidence type="ECO:0000313" key="4">
    <source>
        <dbReference type="Proteomes" id="UP000198923"/>
    </source>
</evidence>
<name>A0A1G7Z069_9ACTN</name>
<reference evidence="3 4" key="1">
    <citation type="submission" date="2016-10" db="EMBL/GenBank/DDBJ databases">
        <authorList>
            <person name="de Groot N.N."/>
        </authorList>
    </citation>
    <scope>NUCLEOTIDE SEQUENCE [LARGE SCALE GENOMIC DNA]</scope>
    <source>
        <strain evidence="3 4">CPCC 201354</strain>
    </source>
</reference>
<keyword evidence="2" id="KW-0732">Signal</keyword>
<dbReference type="EMBL" id="FNCN01000010">
    <property type="protein sequence ID" value="SDH01906.1"/>
    <property type="molecule type" value="Genomic_DNA"/>
</dbReference>
<gene>
    <name evidence="3" type="ORF">SAMN05421505_110128</name>
</gene>
<keyword evidence="1" id="KW-0813">Transport</keyword>
<proteinExistence type="predicted"/>
<organism evidence="3 4">
    <name type="scientific">Sinosporangium album</name>
    <dbReference type="NCBI Taxonomy" id="504805"/>
    <lineage>
        <taxon>Bacteria</taxon>
        <taxon>Bacillati</taxon>
        <taxon>Actinomycetota</taxon>
        <taxon>Actinomycetes</taxon>
        <taxon>Streptosporangiales</taxon>
        <taxon>Streptosporangiaceae</taxon>
        <taxon>Sinosporangium</taxon>
    </lineage>
</organism>
<dbReference type="InterPro" id="IPR051313">
    <property type="entry name" value="Bact_iron-sidero_bind"/>
</dbReference>
<dbReference type="PANTHER" id="PTHR30532:SF1">
    <property type="entry name" value="IRON(3+)-HYDROXAMATE-BINDING PROTEIN FHUD"/>
    <property type="match status" value="1"/>
</dbReference>
<evidence type="ECO:0008006" key="5">
    <source>
        <dbReference type="Google" id="ProtNLM"/>
    </source>
</evidence>
<dbReference type="STRING" id="504805.SAMN05421505_110128"/>
<keyword evidence="4" id="KW-1185">Reference proteome</keyword>
<dbReference type="GO" id="GO:0030288">
    <property type="term" value="C:outer membrane-bounded periplasmic space"/>
    <property type="evidence" value="ECO:0007669"/>
    <property type="project" value="TreeGrafter"/>
</dbReference>
<dbReference type="SUPFAM" id="SSF53807">
    <property type="entry name" value="Helical backbone' metal receptor"/>
    <property type="match status" value="1"/>
</dbReference>
<dbReference type="AlphaFoldDB" id="A0A1G7Z069"/>
<protein>
    <recommendedName>
        <fullName evidence="5">Iron complex transport system substrate-binding protein</fullName>
    </recommendedName>
</protein>
<dbReference type="PANTHER" id="PTHR30532">
    <property type="entry name" value="IRON III DICITRATE-BINDING PERIPLASMIC PROTEIN"/>
    <property type="match status" value="1"/>
</dbReference>